<dbReference type="EMBL" id="BJWG01000012">
    <property type="protein sequence ID" value="GEL95869.1"/>
    <property type="molecule type" value="Genomic_DNA"/>
</dbReference>
<feature type="domain" description="LytR/CpsA/Psr regulator C-terminal" evidence="3">
    <location>
        <begin position="117"/>
        <end position="199"/>
    </location>
</feature>
<dbReference type="Proteomes" id="UP000321720">
    <property type="component" value="Unassembled WGS sequence"/>
</dbReference>
<sequence length="204" mass="20659">MSKADYPYPDDEFDAAADPSAPRGVHRSPRSAWSRWWPFLAVLVLAPLLAYSLVTYMSRDTGSSGDDDVTTSSATPTPGSSATAAPTDGATEPTGEATQAESPTPTAEPTIAPVMSTPVAVLNGAGIQGLAGQGAEKLTDAGFTSVTSDNFSGTKPASSTVYYASDDLRSTADLVAATLGLTTVTLDAGQAGDGITVVLVSALP</sequence>
<proteinExistence type="predicted"/>
<feature type="transmembrane region" description="Helical" evidence="2">
    <location>
        <begin position="36"/>
        <end position="54"/>
    </location>
</feature>
<feature type="region of interest" description="Disordered" evidence="1">
    <location>
        <begin position="61"/>
        <end position="111"/>
    </location>
</feature>
<feature type="region of interest" description="Disordered" evidence="1">
    <location>
        <begin position="1"/>
        <end position="28"/>
    </location>
</feature>
<dbReference type="Pfam" id="PF13399">
    <property type="entry name" value="LytR_C"/>
    <property type="match status" value="1"/>
</dbReference>
<accession>A0A511JDK5</accession>
<feature type="compositionally biased region" description="Polar residues" evidence="1">
    <location>
        <begin position="96"/>
        <end position="107"/>
    </location>
</feature>
<gene>
    <name evidence="4" type="ORF">CCO02nite_25270</name>
</gene>
<keyword evidence="2" id="KW-0472">Membrane</keyword>
<keyword evidence="2" id="KW-0812">Transmembrane</keyword>
<keyword evidence="5" id="KW-1185">Reference proteome</keyword>
<dbReference type="Gene3D" id="3.30.70.2390">
    <property type="match status" value="1"/>
</dbReference>
<protein>
    <recommendedName>
        <fullName evidence="3">LytR/CpsA/Psr regulator C-terminal domain-containing protein</fullName>
    </recommendedName>
</protein>
<dbReference type="OrthoDB" id="5147502at2"/>
<feature type="compositionally biased region" description="Low complexity" evidence="1">
    <location>
        <begin position="61"/>
        <end position="87"/>
    </location>
</feature>
<name>A0A511JDK5_9CELL</name>
<evidence type="ECO:0000256" key="2">
    <source>
        <dbReference type="SAM" id="Phobius"/>
    </source>
</evidence>
<keyword evidence="2" id="KW-1133">Transmembrane helix</keyword>
<evidence type="ECO:0000313" key="4">
    <source>
        <dbReference type="EMBL" id="GEL95869.1"/>
    </source>
</evidence>
<reference evidence="4 5" key="1">
    <citation type="submission" date="2019-07" db="EMBL/GenBank/DDBJ databases">
        <title>Whole genome shotgun sequence of Cellulomonas composti NBRC 100758.</title>
        <authorList>
            <person name="Hosoyama A."/>
            <person name="Uohara A."/>
            <person name="Ohji S."/>
            <person name="Ichikawa N."/>
        </authorList>
    </citation>
    <scope>NUCLEOTIDE SEQUENCE [LARGE SCALE GENOMIC DNA]</scope>
    <source>
        <strain evidence="4 5">NBRC 100758</strain>
    </source>
</reference>
<dbReference type="RefSeq" id="WP_146843504.1">
    <property type="nucleotide sequence ID" value="NZ_BJWG01000012.1"/>
</dbReference>
<evidence type="ECO:0000259" key="3">
    <source>
        <dbReference type="Pfam" id="PF13399"/>
    </source>
</evidence>
<comment type="caution">
    <text evidence="4">The sequence shown here is derived from an EMBL/GenBank/DDBJ whole genome shotgun (WGS) entry which is preliminary data.</text>
</comment>
<dbReference type="AlphaFoldDB" id="A0A511JDK5"/>
<dbReference type="InterPro" id="IPR027381">
    <property type="entry name" value="LytR/CpsA/Psr_C"/>
</dbReference>
<evidence type="ECO:0000256" key="1">
    <source>
        <dbReference type="SAM" id="MobiDB-lite"/>
    </source>
</evidence>
<organism evidence="4 5">
    <name type="scientific">Cellulomonas composti</name>
    <dbReference type="NCBI Taxonomy" id="266130"/>
    <lineage>
        <taxon>Bacteria</taxon>
        <taxon>Bacillati</taxon>
        <taxon>Actinomycetota</taxon>
        <taxon>Actinomycetes</taxon>
        <taxon>Micrococcales</taxon>
        <taxon>Cellulomonadaceae</taxon>
        <taxon>Cellulomonas</taxon>
    </lineage>
</organism>
<evidence type="ECO:0000313" key="5">
    <source>
        <dbReference type="Proteomes" id="UP000321720"/>
    </source>
</evidence>